<name>A0A5Q4ZD26_9BURK</name>
<evidence type="ECO:0000313" key="2">
    <source>
        <dbReference type="Proteomes" id="UP000325811"/>
    </source>
</evidence>
<gene>
    <name evidence="1" type="ORF">PDMSB3_2043</name>
</gene>
<reference evidence="1 2" key="1">
    <citation type="submission" date="2019-08" db="EMBL/GenBank/DDBJ databases">
        <authorList>
            <person name="Herpell B J."/>
        </authorList>
    </citation>
    <scope>NUCLEOTIDE SEQUENCE [LARGE SCALE GENOMIC DNA]</scope>
    <source>
        <strain evidence="2">Msb3</strain>
    </source>
</reference>
<proteinExistence type="predicted"/>
<organism evidence="1 2">
    <name type="scientific">Paraburkholderia dioscoreae</name>
    <dbReference type="NCBI Taxonomy" id="2604047"/>
    <lineage>
        <taxon>Bacteria</taxon>
        <taxon>Pseudomonadati</taxon>
        <taxon>Pseudomonadota</taxon>
        <taxon>Betaproteobacteria</taxon>
        <taxon>Burkholderiales</taxon>
        <taxon>Burkholderiaceae</taxon>
        <taxon>Paraburkholderia</taxon>
    </lineage>
</organism>
<dbReference type="KEGG" id="pdio:PDMSB3_2043"/>
<protein>
    <submittedName>
        <fullName evidence="1">Uncharacterized protein</fullName>
    </submittedName>
</protein>
<dbReference type="Proteomes" id="UP000325811">
    <property type="component" value="Chromosome I"/>
</dbReference>
<sequence>MPRAVRPRGVSRAGGGKRCAALQRCPNLSTHAPYPLWYVKRRSQQFFYSSYPIGYEMVCRDF</sequence>
<accession>A0A5Q4ZD26</accession>
<dbReference type="EMBL" id="LR699553">
    <property type="protein sequence ID" value="VVD28499.1"/>
    <property type="molecule type" value="Genomic_DNA"/>
</dbReference>
<dbReference type="AlphaFoldDB" id="A0A5Q4ZD26"/>
<evidence type="ECO:0000313" key="1">
    <source>
        <dbReference type="EMBL" id="VVD28499.1"/>
    </source>
</evidence>
<keyword evidence="2" id="KW-1185">Reference proteome</keyword>